<dbReference type="FunFam" id="3.40.50.12780:FF:000012">
    <property type="entry name" value="Non-ribosomal peptide synthetase"/>
    <property type="match status" value="3"/>
</dbReference>
<dbReference type="InterPro" id="IPR020806">
    <property type="entry name" value="PKS_PP-bd"/>
</dbReference>
<reference evidence="6 7" key="1">
    <citation type="submission" date="2021-03" db="EMBL/GenBank/DDBJ databases">
        <title>Lysobacter sp. nov. isolated from soil of gangwondo yeongwol, south Korea.</title>
        <authorList>
            <person name="Kim K.R."/>
            <person name="Kim K.H."/>
            <person name="Jeon C.O."/>
        </authorList>
    </citation>
    <scope>NUCLEOTIDE SEQUENCE [LARGE SCALE GENOMIC DNA]</scope>
    <source>
        <strain evidence="6 7">R19</strain>
    </source>
</reference>
<feature type="compositionally biased region" description="Basic and acidic residues" evidence="4">
    <location>
        <begin position="637"/>
        <end position="646"/>
    </location>
</feature>
<dbReference type="FunFam" id="1.10.1200.10:FF:000016">
    <property type="entry name" value="Non-ribosomal peptide synthase"/>
    <property type="match status" value="3"/>
</dbReference>
<feature type="region of interest" description="Disordered" evidence="4">
    <location>
        <begin position="630"/>
        <end position="649"/>
    </location>
</feature>
<dbReference type="InterPro" id="IPR045851">
    <property type="entry name" value="AMP-bd_C_sf"/>
</dbReference>
<feature type="domain" description="Carrier" evidence="5">
    <location>
        <begin position="1012"/>
        <end position="1087"/>
    </location>
</feature>
<feature type="domain" description="Carrier" evidence="5">
    <location>
        <begin position="2074"/>
        <end position="2149"/>
    </location>
</feature>
<dbReference type="Pfam" id="PF00668">
    <property type="entry name" value="Condensation"/>
    <property type="match status" value="3"/>
</dbReference>
<dbReference type="GO" id="GO:0003824">
    <property type="term" value="F:catalytic activity"/>
    <property type="evidence" value="ECO:0007669"/>
    <property type="project" value="InterPro"/>
</dbReference>
<dbReference type="KEGG" id="lsf:I8J32_007185"/>
<dbReference type="NCBIfam" id="NF003417">
    <property type="entry name" value="PRK04813.1"/>
    <property type="match status" value="3"/>
</dbReference>
<dbReference type="GO" id="GO:0072330">
    <property type="term" value="P:monocarboxylic acid biosynthetic process"/>
    <property type="evidence" value="ECO:0007669"/>
    <property type="project" value="UniProtKB-ARBA"/>
</dbReference>
<feature type="domain" description="Carrier" evidence="5">
    <location>
        <begin position="3143"/>
        <end position="3218"/>
    </location>
</feature>
<dbReference type="InterPro" id="IPR020802">
    <property type="entry name" value="TesA-like"/>
</dbReference>
<dbReference type="InterPro" id="IPR025110">
    <property type="entry name" value="AMP-bd_C"/>
</dbReference>
<gene>
    <name evidence="6" type="ORF">I8J32_007185</name>
</gene>
<dbReference type="SUPFAM" id="SSF53474">
    <property type="entry name" value="alpha/beta-Hydrolases"/>
    <property type="match status" value="1"/>
</dbReference>
<evidence type="ECO:0000256" key="1">
    <source>
        <dbReference type="ARBA" id="ARBA00001957"/>
    </source>
</evidence>
<dbReference type="Gene3D" id="3.40.50.1820">
    <property type="entry name" value="alpha/beta hydrolase"/>
    <property type="match status" value="1"/>
</dbReference>
<dbReference type="InterPro" id="IPR001031">
    <property type="entry name" value="Thioesterase"/>
</dbReference>
<keyword evidence="3" id="KW-0597">Phosphoprotein</keyword>
<dbReference type="CDD" id="cd19531">
    <property type="entry name" value="LCL_NRPS-like"/>
    <property type="match status" value="3"/>
</dbReference>
<proteinExistence type="predicted"/>
<dbReference type="Gene3D" id="2.30.38.10">
    <property type="entry name" value="Luciferase, Domain 3"/>
    <property type="match status" value="3"/>
</dbReference>
<dbReference type="Pfam" id="PF00550">
    <property type="entry name" value="PP-binding"/>
    <property type="match status" value="3"/>
</dbReference>
<dbReference type="GO" id="GO:0044550">
    <property type="term" value="P:secondary metabolite biosynthetic process"/>
    <property type="evidence" value="ECO:0007669"/>
    <property type="project" value="UniProtKB-ARBA"/>
</dbReference>
<dbReference type="EMBL" id="CP071518">
    <property type="protein sequence ID" value="QSX79619.1"/>
    <property type="molecule type" value="Genomic_DNA"/>
</dbReference>
<dbReference type="PROSITE" id="PS00012">
    <property type="entry name" value="PHOSPHOPANTETHEINE"/>
    <property type="match status" value="3"/>
</dbReference>
<dbReference type="GO" id="GO:0043041">
    <property type="term" value="P:amino acid activation for nonribosomal peptide biosynthetic process"/>
    <property type="evidence" value="ECO:0007669"/>
    <property type="project" value="TreeGrafter"/>
</dbReference>
<dbReference type="CDD" id="cd05930">
    <property type="entry name" value="A_NRPS"/>
    <property type="match status" value="2"/>
</dbReference>
<dbReference type="PANTHER" id="PTHR45527">
    <property type="entry name" value="NONRIBOSOMAL PEPTIDE SYNTHETASE"/>
    <property type="match status" value="1"/>
</dbReference>
<evidence type="ECO:0000313" key="7">
    <source>
        <dbReference type="Proteomes" id="UP000639274"/>
    </source>
</evidence>
<dbReference type="InterPro" id="IPR010071">
    <property type="entry name" value="AA_adenyl_dom"/>
</dbReference>
<dbReference type="Pfam" id="PF00975">
    <property type="entry name" value="Thioesterase"/>
    <property type="match status" value="1"/>
</dbReference>
<dbReference type="SMART" id="SM00824">
    <property type="entry name" value="PKS_TE"/>
    <property type="match status" value="1"/>
</dbReference>
<dbReference type="Pfam" id="PF00501">
    <property type="entry name" value="AMP-binding"/>
    <property type="match status" value="3"/>
</dbReference>
<dbReference type="SUPFAM" id="SSF52777">
    <property type="entry name" value="CoA-dependent acyltransferases"/>
    <property type="match status" value="6"/>
</dbReference>
<protein>
    <submittedName>
        <fullName evidence="6">Amino acid adenylation domain-containing protein</fullName>
    </submittedName>
</protein>
<dbReference type="SUPFAM" id="SSF56801">
    <property type="entry name" value="Acetyl-CoA synthetase-like"/>
    <property type="match status" value="3"/>
</dbReference>
<evidence type="ECO:0000256" key="4">
    <source>
        <dbReference type="SAM" id="MobiDB-lite"/>
    </source>
</evidence>
<dbReference type="InterPro" id="IPR001242">
    <property type="entry name" value="Condensation_dom"/>
</dbReference>
<dbReference type="InterPro" id="IPR023213">
    <property type="entry name" value="CAT-like_dom_sf"/>
</dbReference>
<dbReference type="SUPFAM" id="SSF47336">
    <property type="entry name" value="ACP-like"/>
    <property type="match status" value="3"/>
</dbReference>
<dbReference type="InterPro" id="IPR009081">
    <property type="entry name" value="PP-bd_ACP"/>
</dbReference>
<dbReference type="InterPro" id="IPR006162">
    <property type="entry name" value="Ppantetheine_attach_site"/>
</dbReference>
<evidence type="ECO:0000256" key="2">
    <source>
        <dbReference type="ARBA" id="ARBA00022450"/>
    </source>
</evidence>
<dbReference type="NCBIfam" id="TIGR01733">
    <property type="entry name" value="AA-adenyl-dom"/>
    <property type="match status" value="3"/>
</dbReference>
<dbReference type="Proteomes" id="UP000639274">
    <property type="component" value="Chromosome"/>
</dbReference>
<evidence type="ECO:0000256" key="3">
    <source>
        <dbReference type="ARBA" id="ARBA00022553"/>
    </source>
</evidence>
<dbReference type="InterPro" id="IPR036736">
    <property type="entry name" value="ACP-like_sf"/>
</dbReference>
<dbReference type="InterPro" id="IPR020845">
    <property type="entry name" value="AMP-binding_CS"/>
</dbReference>
<dbReference type="FunFam" id="3.30.300.30:FF:000010">
    <property type="entry name" value="Enterobactin synthetase component F"/>
    <property type="match status" value="3"/>
</dbReference>
<dbReference type="InterPro" id="IPR000873">
    <property type="entry name" value="AMP-dep_synth/lig_dom"/>
</dbReference>
<dbReference type="PROSITE" id="PS00455">
    <property type="entry name" value="AMP_BINDING"/>
    <property type="match status" value="3"/>
</dbReference>
<dbReference type="PANTHER" id="PTHR45527:SF1">
    <property type="entry name" value="FATTY ACID SYNTHASE"/>
    <property type="match status" value="1"/>
</dbReference>
<dbReference type="GO" id="GO:0005829">
    <property type="term" value="C:cytosol"/>
    <property type="evidence" value="ECO:0007669"/>
    <property type="project" value="TreeGrafter"/>
</dbReference>
<dbReference type="FunFam" id="2.30.38.10:FF:000001">
    <property type="entry name" value="Non-ribosomal peptide synthetase PvdI"/>
    <property type="match status" value="3"/>
</dbReference>
<dbReference type="FunFam" id="3.30.559.30:FF:000001">
    <property type="entry name" value="Non-ribosomal peptide synthetase"/>
    <property type="match status" value="1"/>
</dbReference>
<dbReference type="SMART" id="SM00823">
    <property type="entry name" value="PKS_PP"/>
    <property type="match status" value="3"/>
</dbReference>
<name>A0A974Y1J7_9GAMM</name>
<dbReference type="GO" id="GO:0031177">
    <property type="term" value="F:phosphopantetheine binding"/>
    <property type="evidence" value="ECO:0007669"/>
    <property type="project" value="InterPro"/>
</dbReference>
<dbReference type="Gene3D" id="3.30.300.30">
    <property type="match status" value="3"/>
</dbReference>
<dbReference type="Gene3D" id="3.40.50.980">
    <property type="match status" value="6"/>
</dbReference>
<dbReference type="InterPro" id="IPR029058">
    <property type="entry name" value="AB_hydrolase_fold"/>
</dbReference>
<keyword evidence="7" id="KW-1185">Reference proteome</keyword>
<organism evidence="6 7">
    <name type="scientific">Agrilutibacter solisilvae</name>
    <dbReference type="NCBI Taxonomy" id="2763317"/>
    <lineage>
        <taxon>Bacteria</taxon>
        <taxon>Pseudomonadati</taxon>
        <taxon>Pseudomonadota</taxon>
        <taxon>Gammaproteobacteria</taxon>
        <taxon>Lysobacterales</taxon>
        <taxon>Lysobacteraceae</taxon>
        <taxon>Agrilutibacter</taxon>
    </lineage>
</organism>
<evidence type="ECO:0000259" key="5">
    <source>
        <dbReference type="PROSITE" id="PS50075"/>
    </source>
</evidence>
<dbReference type="RefSeq" id="WP_207526843.1">
    <property type="nucleotide sequence ID" value="NZ_CP071518.1"/>
</dbReference>
<sequence length="3533" mass="379661">MEHKALNTLSIADKQRLLALARAKLTRQAATGNVIPRADRTAPLPLSWAQQRLWFLDQLDPAAGAAHHIPAAMRLRGPLDRAALRASLDRIVARHENLRTRFTSVDGAPQQVIAAEDTGFALVEHDLRALDDAARAAAVAELSVLEARAPFDLAAGPLVRGRLLWLSEHEHVLLATQHHIISDGWSTGVLVKEVAALYAAFSEGRADPLPPLPIQYVDYAAWQRQMLQGDVLAAHLDFWRSHLQGAPALLEVPTDRPRPPTQSHRGAREEVRLSSEFAAALRAFSQRHGVTVFMTLLASWSTLLSRLSGQGDVVIGTPVANRQSSQIEPLIGFFVNTLALRVGFDADPTVAELLAQVKATTLGAYAHQELPFDQVVDALQPVRSLSHNVLFQAMLVLNNTPDDGALGQLAGLSLSTIQVENSSAQFDLCLSLAEGANGLSGVLIYASDLFDAATITTMLQRWTRLLEAMVADDTQRVSRLPLLSAPEREQVLGAFNATDTTYPDATLIHSLIQAQVARQPDAIALEFDGQRLDYATLNRRANRLAHRLIAMGVQPDDRVAICVERGIGMVVGLLGVLKAGGAYVPLDPAYPDDRLAWMLGDSAPVALLTQSSLRDRLAAWAAVPTLELDGPDDASDAPDHNPEPAGHHPGQLAYVIYTSGSTGRPKGVMVEHRGLCNLATAQVRLFEVRPGSHVLQFASFSFDASISEIVMALCAGACLHLAPREALRPGAPLLATLRERHITHVTLPSSALQGFAVEDLADTGLTLILAGEALPPTARKWARGHRLFNAYGPTEATVCATAYVVPEEDTGAMSTSTIPIGAPIANTRIYILDPAGEPVPVGVAGELYIGGAGVARGYLNRPELTAERFVRDPFAPGNARMYRTGDLGRWRADGSIEYLGRNDFQVKLRGFRIELGEIEAQLLACEGVREAAVIAREDGGDRRLVAYLVAGGDVELSVPILRDRLASALPEHMVPSAFVRLEALPLTPNGKLDRRALPAPDHAAVASRAYEAPVGAIEQAIAAIWQDLLGLDRVGRHDHFFELGGHSLLVVRLVTRLRATLGVEIALRDVFAQPELAVLARMVSDARVVCESAIVPVDRSQPLPLSWAQQRLWFLDQLDHAASAAYHIPAALRLRGTLDRVALGKSLDRIVARHENLRTSFTSVEGEPRQLIAPADCGFTLIEHDLRGLDETRQPAAVAEMAASEARAPFDLSTGPLFRGRLLRLAEHEHVLLVTQHHIISDGWSIGVLTQEVGALYSAFCQGQDDPLPPLPVQYADYAAWQRQWLQGDTLQGQIDYWRDHLEGAPALLELPTDRPRPAARSYRGDGVPIRLSRELSAGLQGLSQRHGTTLFMTLLAGWSTLLSRLSGQHDVVIGSPVANRQRAEIEPLIGFFVNTLALRVDLADDPTVGGLLAQVRETTLGAYAHQDLPFEQVVEALQPERSLSHSPLFQVMLTLNHLTAAGESSLPDLSLSPIENAKHSAQFDLSLSMTETPDGLVGGLVFATDLFDRSTVERMAGHWMTLLAAMVADDSQQLSRLPLLCAAQREQVLHGFNATQTEFERDSTLHALFERQVERTPDAIALECDGQRVPYGELNTRANQVAHRLVELGVRPDDRVAICATRGVDMVVGMLAILKAGGGYVPLDPGYPLDRLAYMLADCTPVVVLTQAALRSEMPMLGALSVPVVLLDAEFPCRDGEATSSADASMNPCIDGLTSRHLAYVIYTSGSTGQPKGVMIEHFNAANLLAWAHASFTPEQLATTVMATSINFDLAVYELFVPLAIGATVRLVKDLVSAGPALAGATLVNTVPSAIAAVLATDGVPASVNTVNLAGEPLKRELVERVFASSQAQAVVNLYGPSETTTYSTWVSMPRAQGFVPHIGRPIANTQVYILDGAGAPVPVGVAGEIHIGGAGVARGYLNRADLTAQRFLADPFADDANARMYRTGDLGRWLVDGNIEYLGRNDFQVKIRGFRIEPGEIEARLARCTDVGEAVVIARDDANGDKRLVAYVVPTPGAAMSVPALRGELLQVLPEYMVPSAFVSLASLPLTPNGKLDRKALPAPDQDAVVSRAYEAPEGHVEQALAGIWQELLGLERVGRHDHFFELGGHSLLAVRLVTRVRSALGVDLALRDVFAQPTLAALAHAIVAGEASVQQAIPTADRSQPLPLSSAQQRLWFLDQLDHGAGAAYHIPAALRLRGVLDRQALQASLDRIVARHENLRTRFVGIEGAPHQVIAPEDAGFTLLEHDLRGLDDVARSAAVAELGASESRAPFDLATGPLVRGRLLRLAEDEHVLMVTQHHIVSDGWSTKLLVQEVSALYTAFSQGRDDPLPPLPIQYADYAAWQRQWVQGDVLGAQLEFWRRHLSGAPALLELPSDRARPPVQSHRGARAELHVPTALARGLRALSQRHGATLFMTLLAGWSALLSRLSGQLDVVIGSPVANRQRAEIEPLIGLFVNTLALRVDLRDSPTVAELLAQVRATTLAGQAHQDVPFEQVVEALQPPRSLSHTPVFQVMLAVNHGAAGAALDLPGLAMSAIESPGVSAKFDLSLTMTDTGEDLVGGLVYATDLFDHASVQRMLGHWLALLQGMVDDDTRAVARLPLLSVAERGQLLADFNATHLDVPHDALIHARFEAQAARTPEAIAVEYAGQRVSYCELNRRANRVAHRLIALGVKPDDRVALCVDRSIEMIVGVIGILKAGGAYVPLDPAYPLNRLAYMLGDSQPVAMLTRAHMGPLVQQLQDAGSASLPVLDLDEDVLLAAHPDTDPNVAALTAHHLAYVIYTSGSTGQPKGVMVEHASVLNLWAELERSVFGALDASARIGLNASLAFDASVQSLTQLLSGRTVVIVPQDVRADAAAFVALVARAGLAALDCTPAQLALLLAEGLAERTPALKAVLVGGEAIAPSLWQRLAGSHSPAFFNVYGPTECTVDSTIADLRDARPSDPPHIGRPVANARVHVLDVAGEPVPIGVTGEIHIGGAGLARGYLGRPDLTAERFVQDPFGTRRDARMYRTGDLARWRPDGTLEYLGRNDFQVKIRGFRIELGEIEAKLAACSGVGEVAVVAREDAAGGTRLVAYFTTDDADAEPSVAALRAHLLRELPEHMVPGAFVRLEKLPLTANAKIDRKALPAPDESSVASRAYEAPAGEVEQAIAAIWQDLLGLERIGRHDVFFELGGHSLLAIKVIHAIGTRLGVTVPLSALFSSPTVAGLATAISADDRRASLIVPLQTMPLQALPTGTPLFCLHPVGGQVNFYRPLARRLAGSMPVYGVQAREAMGAADGLTDLQAMALAYAAAIRATQPEGPYRLLGWSTGGLFAAAVANVLREQGEAVQYLGLVDTRSSFVQIPPTDEQALLRAAIVELHGAGFSLRDGASPAAPEFAPLLRMDFEEASPHLARWLQPAPDAAAFEHLKQQLPVTRRHMGVLERYAPQPMDVPVQVFWAGVRPSGGQPARDAAADGFTPAAATHVIQADHFGMLAEPHVGEVAALIEVFLQSAHAQPPVAARHAPAGHARPPQASPEQAGLEPAHTEVIW</sequence>
<dbReference type="Pfam" id="PF13193">
    <property type="entry name" value="AMP-binding_C"/>
    <property type="match status" value="3"/>
</dbReference>
<keyword evidence="2" id="KW-0596">Phosphopantetheine</keyword>
<feature type="region of interest" description="Disordered" evidence="4">
    <location>
        <begin position="3502"/>
        <end position="3533"/>
    </location>
</feature>
<dbReference type="Gene3D" id="3.30.559.30">
    <property type="entry name" value="Nonribosomal peptide synthetase, condensation domain"/>
    <property type="match status" value="3"/>
</dbReference>
<dbReference type="Gene3D" id="3.30.559.10">
    <property type="entry name" value="Chloramphenicol acetyltransferase-like domain"/>
    <property type="match status" value="3"/>
</dbReference>
<accession>A0A974Y1J7</accession>
<evidence type="ECO:0000313" key="6">
    <source>
        <dbReference type="EMBL" id="QSX79619.1"/>
    </source>
</evidence>
<dbReference type="FunFam" id="3.40.50.980:FF:000001">
    <property type="entry name" value="Non-ribosomal peptide synthetase"/>
    <property type="match status" value="3"/>
</dbReference>
<feature type="compositionally biased region" description="Low complexity" evidence="4">
    <location>
        <begin position="3502"/>
        <end position="3515"/>
    </location>
</feature>
<dbReference type="Gene3D" id="1.10.1200.10">
    <property type="entry name" value="ACP-like"/>
    <property type="match status" value="3"/>
</dbReference>
<comment type="cofactor">
    <cofactor evidence="1">
        <name>pantetheine 4'-phosphate</name>
        <dbReference type="ChEBI" id="CHEBI:47942"/>
    </cofactor>
</comment>
<dbReference type="PROSITE" id="PS50075">
    <property type="entry name" value="CARRIER"/>
    <property type="match status" value="3"/>
</dbReference>
<dbReference type="FunFam" id="3.30.559.10:FF:000012">
    <property type="entry name" value="Non-ribosomal peptide synthetase"/>
    <property type="match status" value="3"/>
</dbReference>